<keyword evidence="2" id="KW-0547">Nucleotide-binding</keyword>
<dbReference type="InterPro" id="IPR027417">
    <property type="entry name" value="P-loop_NTPase"/>
</dbReference>
<dbReference type="CDD" id="cd03255">
    <property type="entry name" value="ABC_MJ0796_LolCDE_FtsE"/>
    <property type="match status" value="1"/>
</dbReference>
<dbReference type="EMBL" id="MSIF01000030">
    <property type="protein sequence ID" value="OLF05324.1"/>
    <property type="molecule type" value="Genomic_DNA"/>
</dbReference>
<comment type="caution">
    <text evidence="5">The sequence shown here is derived from an EMBL/GenBank/DDBJ whole genome shotgun (WGS) entry which is preliminary data.</text>
</comment>
<dbReference type="FunFam" id="3.40.50.300:FF:000032">
    <property type="entry name" value="Export ABC transporter ATP-binding protein"/>
    <property type="match status" value="1"/>
</dbReference>
<evidence type="ECO:0000313" key="5">
    <source>
        <dbReference type="EMBL" id="OLF05324.1"/>
    </source>
</evidence>
<dbReference type="InterPro" id="IPR015854">
    <property type="entry name" value="ABC_transpr_LolD-like"/>
</dbReference>
<gene>
    <name evidence="5" type="ORF">BLA60_36450</name>
</gene>
<protein>
    <submittedName>
        <fullName evidence="5">ABC transporter</fullName>
    </submittedName>
</protein>
<reference evidence="5 6" key="1">
    <citation type="submission" date="2016-12" db="EMBL/GenBank/DDBJ databases">
        <title>The draft genome sequence of Actinophytocola xinjiangensis.</title>
        <authorList>
            <person name="Wang W."/>
            <person name="Yuan L."/>
        </authorList>
    </citation>
    <scope>NUCLEOTIDE SEQUENCE [LARGE SCALE GENOMIC DNA]</scope>
    <source>
        <strain evidence="5 6">CGMCC 4.4663</strain>
    </source>
</reference>
<dbReference type="InterPro" id="IPR017911">
    <property type="entry name" value="MacB-like_ATP-bd"/>
</dbReference>
<name>A0A7Z1AVH7_9PSEU</name>
<dbReference type="InterPro" id="IPR003439">
    <property type="entry name" value="ABC_transporter-like_ATP-bd"/>
</dbReference>
<dbReference type="InterPro" id="IPR017871">
    <property type="entry name" value="ABC_transporter-like_CS"/>
</dbReference>
<dbReference type="PROSITE" id="PS50893">
    <property type="entry name" value="ABC_TRANSPORTER_2"/>
    <property type="match status" value="1"/>
</dbReference>
<evidence type="ECO:0000256" key="3">
    <source>
        <dbReference type="ARBA" id="ARBA00022840"/>
    </source>
</evidence>
<dbReference type="AlphaFoldDB" id="A0A7Z1AVH7"/>
<dbReference type="GO" id="GO:0005524">
    <property type="term" value="F:ATP binding"/>
    <property type="evidence" value="ECO:0007669"/>
    <property type="project" value="UniProtKB-KW"/>
</dbReference>
<organism evidence="5 6">
    <name type="scientific">Actinophytocola xinjiangensis</name>
    <dbReference type="NCBI Taxonomy" id="485602"/>
    <lineage>
        <taxon>Bacteria</taxon>
        <taxon>Bacillati</taxon>
        <taxon>Actinomycetota</taxon>
        <taxon>Actinomycetes</taxon>
        <taxon>Pseudonocardiales</taxon>
        <taxon>Pseudonocardiaceae</taxon>
    </lineage>
</organism>
<keyword evidence="3" id="KW-0067">ATP-binding</keyword>
<dbReference type="PANTHER" id="PTHR24220:SF685">
    <property type="entry name" value="ABC TRANSPORTER RELATED"/>
    <property type="match status" value="1"/>
</dbReference>
<dbReference type="InterPro" id="IPR003593">
    <property type="entry name" value="AAA+_ATPase"/>
</dbReference>
<dbReference type="SMART" id="SM00382">
    <property type="entry name" value="AAA"/>
    <property type="match status" value="1"/>
</dbReference>
<dbReference type="GO" id="GO:0098796">
    <property type="term" value="C:membrane protein complex"/>
    <property type="evidence" value="ECO:0007669"/>
    <property type="project" value="UniProtKB-ARBA"/>
</dbReference>
<dbReference type="GO" id="GO:0022857">
    <property type="term" value="F:transmembrane transporter activity"/>
    <property type="evidence" value="ECO:0007669"/>
    <property type="project" value="TreeGrafter"/>
</dbReference>
<evidence type="ECO:0000256" key="2">
    <source>
        <dbReference type="ARBA" id="ARBA00022741"/>
    </source>
</evidence>
<evidence type="ECO:0000313" key="6">
    <source>
        <dbReference type="Proteomes" id="UP000185696"/>
    </source>
</evidence>
<dbReference type="GO" id="GO:0016887">
    <property type="term" value="F:ATP hydrolysis activity"/>
    <property type="evidence" value="ECO:0007669"/>
    <property type="project" value="InterPro"/>
</dbReference>
<keyword evidence="6" id="KW-1185">Reference proteome</keyword>
<feature type="domain" description="ABC transporter" evidence="4">
    <location>
        <begin position="6"/>
        <end position="243"/>
    </location>
</feature>
<dbReference type="GO" id="GO:0005886">
    <property type="term" value="C:plasma membrane"/>
    <property type="evidence" value="ECO:0007669"/>
    <property type="project" value="TreeGrafter"/>
</dbReference>
<keyword evidence="1" id="KW-0813">Transport</keyword>
<dbReference type="PROSITE" id="PS00211">
    <property type="entry name" value="ABC_TRANSPORTER_1"/>
    <property type="match status" value="1"/>
</dbReference>
<accession>A0A7Z1AVH7</accession>
<dbReference type="PANTHER" id="PTHR24220">
    <property type="entry name" value="IMPORT ATP-BINDING PROTEIN"/>
    <property type="match status" value="1"/>
</dbReference>
<dbReference type="Pfam" id="PF00005">
    <property type="entry name" value="ABC_tran"/>
    <property type="match status" value="1"/>
</dbReference>
<evidence type="ECO:0000259" key="4">
    <source>
        <dbReference type="PROSITE" id="PS50893"/>
    </source>
</evidence>
<dbReference type="SUPFAM" id="SSF52540">
    <property type="entry name" value="P-loop containing nucleoside triphosphate hydrolases"/>
    <property type="match status" value="1"/>
</dbReference>
<sequence>MSGATIELRGVRKTFRAGDTEITAVDDVSLSIPAGAVVALTGPSGSGKSTLLHLVGAIDTPDAGEVEVDGRAVHQLRRKDLIAYRRTVGFVFQRYHLLPALTAADNVVAPLLPYRTSFDKTERARELLAAVGLEHRADALPARMSGGEQQRVAIARALVARPTLLLADEPTGNLDSRTGADVLDLLLGLRDEHDMTIVIATHERQVAASCDRMLRLRDGGVIDDLDLTAGHSPESTLARINSLGA</sequence>
<dbReference type="RefSeq" id="WP_075137637.1">
    <property type="nucleotide sequence ID" value="NZ_MSIF01000030.1"/>
</dbReference>
<dbReference type="Gene3D" id="3.40.50.300">
    <property type="entry name" value="P-loop containing nucleotide triphosphate hydrolases"/>
    <property type="match status" value="1"/>
</dbReference>
<proteinExistence type="predicted"/>
<evidence type="ECO:0000256" key="1">
    <source>
        <dbReference type="ARBA" id="ARBA00022448"/>
    </source>
</evidence>
<dbReference type="Proteomes" id="UP000185696">
    <property type="component" value="Unassembled WGS sequence"/>
</dbReference>